<dbReference type="EMBL" id="JPWH01000004">
    <property type="protein sequence ID" value="RCK52215.1"/>
    <property type="molecule type" value="Genomic_DNA"/>
</dbReference>
<dbReference type="InterPro" id="IPR010987">
    <property type="entry name" value="Glutathione-S-Trfase_C-like"/>
</dbReference>
<dbReference type="Gene3D" id="1.20.1050.10">
    <property type="match status" value="1"/>
</dbReference>
<organism evidence="3 4">
    <name type="scientific">Thalassospira profundimaris</name>
    <dbReference type="NCBI Taxonomy" id="502049"/>
    <lineage>
        <taxon>Bacteria</taxon>
        <taxon>Pseudomonadati</taxon>
        <taxon>Pseudomonadota</taxon>
        <taxon>Alphaproteobacteria</taxon>
        <taxon>Rhodospirillales</taxon>
        <taxon>Thalassospiraceae</taxon>
        <taxon>Thalassospira</taxon>
    </lineage>
</organism>
<dbReference type="Pfam" id="PF00043">
    <property type="entry name" value="GST_C"/>
    <property type="match status" value="1"/>
</dbReference>
<sequence length="204" mass="22900">MILYYMPGACSLSTHISLCETGEPFRLVKVDNKTFKTEHGEDFLSINPDGCVPVLQFSTGKVITDCVAGLHYIADHFWQSGVSPAPDSDERIQLNAFLTQIEQQLHGQFAPLQQKGIAADIRDAVIVRLSDEFEKYEKLFSDGRQYLMGRQFSVADAYLLVAINWAGMAGINTFRWPHIGDFGDRMRERPSVLAALRAEGLWVD</sequence>
<accession>A0A367XEV3</accession>
<proteinExistence type="predicted"/>
<evidence type="ECO:0000313" key="4">
    <source>
        <dbReference type="Proteomes" id="UP000252517"/>
    </source>
</evidence>
<comment type="caution">
    <text evidence="3">The sequence shown here is derived from an EMBL/GenBank/DDBJ whole genome shotgun (WGS) entry which is preliminary data.</text>
</comment>
<dbReference type="SFLD" id="SFLDS00019">
    <property type="entry name" value="Glutathione_Transferase_(cytos"/>
    <property type="match status" value="1"/>
</dbReference>
<dbReference type="CDD" id="cd03057">
    <property type="entry name" value="GST_N_Beta"/>
    <property type="match status" value="1"/>
</dbReference>
<dbReference type="SUPFAM" id="SSF52833">
    <property type="entry name" value="Thioredoxin-like"/>
    <property type="match status" value="1"/>
</dbReference>
<dbReference type="PANTHER" id="PTHR44051">
    <property type="entry name" value="GLUTATHIONE S-TRANSFERASE-RELATED"/>
    <property type="match status" value="1"/>
</dbReference>
<reference evidence="3 4" key="1">
    <citation type="submission" date="2014-07" db="EMBL/GenBank/DDBJ databases">
        <title>Draft genome sequence of Thalassospira profundimaris S25-3-2.</title>
        <authorList>
            <person name="Lai Q."/>
            <person name="Shao Z."/>
        </authorList>
    </citation>
    <scope>NUCLEOTIDE SEQUENCE [LARGE SCALE GENOMIC DNA]</scope>
    <source>
        <strain evidence="3 4">S25-3-2</strain>
    </source>
</reference>
<dbReference type="PROSITE" id="PS50404">
    <property type="entry name" value="GST_NTER"/>
    <property type="match status" value="1"/>
</dbReference>
<dbReference type="AlphaFoldDB" id="A0A367XEV3"/>
<feature type="domain" description="GST C-terminal" evidence="2">
    <location>
        <begin position="87"/>
        <end position="204"/>
    </location>
</feature>
<dbReference type="PANTHER" id="PTHR44051:SF8">
    <property type="entry name" value="GLUTATHIONE S-TRANSFERASE GSTA"/>
    <property type="match status" value="1"/>
</dbReference>
<dbReference type="PROSITE" id="PS50405">
    <property type="entry name" value="GST_CTER"/>
    <property type="match status" value="1"/>
</dbReference>
<evidence type="ECO:0000259" key="1">
    <source>
        <dbReference type="PROSITE" id="PS50404"/>
    </source>
</evidence>
<feature type="domain" description="GST N-terminal" evidence="1">
    <location>
        <begin position="1"/>
        <end position="81"/>
    </location>
</feature>
<dbReference type="SUPFAM" id="SSF47616">
    <property type="entry name" value="GST C-terminal domain-like"/>
    <property type="match status" value="1"/>
</dbReference>
<dbReference type="Proteomes" id="UP000252517">
    <property type="component" value="Unassembled WGS sequence"/>
</dbReference>
<dbReference type="RefSeq" id="WP_114087591.1">
    <property type="nucleotide sequence ID" value="NZ_JPWH01000004.1"/>
</dbReference>
<evidence type="ECO:0000313" key="3">
    <source>
        <dbReference type="EMBL" id="RCK52215.1"/>
    </source>
</evidence>
<gene>
    <name evidence="3" type="ORF">TH25_06685</name>
</gene>
<dbReference type="InterPro" id="IPR004046">
    <property type="entry name" value="GST_C"/>
</dbReference>
<name>A0A367XEV3_9PROT</name>
<protein>
    <recommendedName>
        <fullName evidence="5">Glutathione S-transferase</fullName>
    </recommendedName>
</protein>
<dbReference type="Pfam" id="PF13409">
    <property type="entry name" value="GST_N_2"/>
    <property type="match status" value="1"/>
</dbReference>
<dbReference type="CDD" id="cd03188">
    <property type="entry name" value="GST_C_Beta"/>
    <property type="match status" value="1"/>
</dbReference>
<dbReference type="InterPro" id="IPR036249">
    <property type="entry name" value="Thioredoxin-like_sf"/>
</dbReference>
<evidence type="ECO:0000259" key="2">
    <source>
        <dbReference type="PROSITE" id="PS50405"/>
    </source>
</evidence>
<evidence type="ECO:0008006" key="5">
    <source>
        <dbReference type="Google" id="ProtNLM"/>
    </source>
</evidence>
<dbReference type="OrthoDB" id="7583243at2"/>
<dbReference type="InterPro" id="IPR036282">
    <property type="entry name" value="Glutathione-S-Trfase_C_sf"/>
</dbReference>
<dbReference type="InterPro" id="IPR004045">
    <property type="entry name" value="Glutathione_S-Trfase_N"/>
</dbReference>
<dbReference type="InterPro" id="IPR040079">
    <property type="entry name" value="Glutathione_S-Trfase"/>
</dbReference>
<dbReference type="Gene3D" id="3.40.30.10">
    <property type="entry name" value="Glutaredoxin"/>
    <property type="match status" value="1"/>
</dbReference>